<dbReference type="AlphaFoldDB" id="Q1D985"/>
<dbReference type="KEGG" id="mxa:MXAN_2569"/>
<organism evidence="1 2">
    <name type="scientific">Myxococcus xanthus (strain DK1622)</name>
    <dbReference type="NCBI Taxonomy" id="246197"/>
    <lineage>
        <taxon>Bacteria</taxon>
        <taxon>Pseudomonadati</taxon>
        <taxon>Myxococcota</taxon>
        <taxon>Myxococcia</taxon>
        <taxon>Myxococcales</taxon>
        <taxon>Cystobacterineae</taxon>
        <taxon>Myxococcaceae</taxon>
        <taxon>Myxococcus</taxon>
    </lineage>
</organism>
<name>Q1D985_MYXXD</name>
<protein>
    <submittedName>
        <fullName evidence="1">Uncharacterized protein</fullName>
    </submittedName>
</protein>
<dbReference type="EnsemblBacteria" id="ABF90666">
    <property type="protein sequence ID" value="ABF90666"/>
    <property type="gene ID" value="MXAN_2569"/>
</dbReference>
<dbReference type="Proteomes" id="UP000002402">
    <property type="component" value="Chromosome"/>
</dbReference>
<dbReference type="STRING" id="246197.MXAN_2569"/>
<sequence length="194" mass="21615">MGLGLRYSGMTPSLPAAVTLALPRCVPWSIVRAVSTPRRHRLVLSGLLLACLVGCLPHVQEPGDYVFEPVEVLRDDCGLLETNRSQLYGTLQISGRVVRLDFGFLDSHLVGYFLEDGDHFSIDGSVVKAAAEVNGQECLLDQINIHIDGTTQCETQFNGVLRVRYDTRRPDECVCEMWLRYEAVKESKRCDTEG</sequence>
<evidence type="ECO:0000313" key="2">
    <source>
        <dbReference type="Proteomes" id="UP000002402"/>
    </source>
</evidence>
<keyword evidence="2" id="KW-1185">Reference proteome</keyword>
<gene>
    <name evidence="1" type="ordered locus">MXAN_2569</name>
</gene>
<proteinExistence type="predicted"/>
<evidence type="ECO:0000313" key="1">
    <source>
        <dbReference type="EMBL" id="ABF90666.1"/>
    </source>
</evidence>
<dbReference type="EMBL" id="CP000113">
    <property type="protein sequence ID" value="ABF90666.1"/>
    <property type="molecule type" value="Genomic_DNA"/>
</dbReference>
<accession>Q1D985</accession>
<reference evidence="1 2" key="1">
    <citation type="journal article" date="2006" name="Proc. Natl. Acad. Sci. U.S.A.">
        <title>Evolution of sensory complexity recorded in a myxobacterial genome.</title>
        <authorList>
            <person name="Goldman B.S."/>
            <person name="Nierman W.C."/>
            <person name="Kaiser D."/>
            <person name="Slater S.C."/>
            <person name="Durkin A.S."/>
            <person name="Eisen J.A."/>
            <person name="Ronning C.M."/>
            <person name="Barbazuk W.B."/>
            <person name="Blanchard M."/>
            <person name="Field C."/>
            <person name="Halling C."/>
            <person name="Hinkle G."/>
            <person name="Iartchuk O."/>
            <person name="Kim H.S."/>
            <person name="Mackenzie C."/>
            <person name="Madupu R."/>
            <person name="Miller N."/>
            <person name="Shvartsbeyn A."/>
            <person name="Sullivan S.A."/>
            <person name="Vaudin M."/>
            <person name="Wiegand R."/>
            <person name="Kaplan H.B."/>
        </authorList>
    </citation>
    <scope>NUCLEOTIDE SEQUENCE [LARGE SCALE GENOMIC DNA]</scope>
    <source>
        <strain evidence="2">DK1622</strain>
    </source>
</reference>
<dbReference type="HOGENOM" id="CLU_137925_0_0_7"/>